<evidence type="ECO:0000256" key="4">
    <source>
        <dbReference type="ARBA" id="ARBA00022737"/>
    </source>
</evidence>
<sequence>MVCVDILKQYNPQQQGKVYMKQDRYLKKRVLQLDGNMNTVAQLTIPVNLRLNYLHFQIQVPSTGVFVISINYQNKGLNYKVSISNLFKQVSYPHENQINQPCEGLPNWGTIVVDLKSFYAFTEITQLNISGNIAVKNIYNTNEEQLLPTDCQLSSVHRILIKHVKPKLAPLKGILKPKGKKQEQAPLEEIPLPQERVSPMKQDIREPIIEEQEIQNKSKPQSLMKLKHIHGYTPKHQANLIFLDDNYFAFPCDKTIVIMSEKEQKFCSGTSEIQSITKNKNELIAACDSEILTFDYTTCQKLSHYKLEGYKAKFIQNQDDMLIVLANDEKHQILLLIRNESIVIKQASPFHIQTFKIQDKDNFISVGKENLRYWHIKDTCLQGHSPYLGQYARETDFTDVLIQDKRVLGCCKRGRVFQFIEKELTGVWQISESGITSMNKFTSHVVTTHKDGIKLWKQDFSELVRDIKCEVEVIGCDSRQKLLCAFRDKSIGIVDDKTIKYLVHSHQQNILDLIVVQDKIVSSAMDHEIKIWNKNLSLEYQFRCLDGLASSLCALSTKPQFIAGFDNGYIRVFELSTYTVILEIDTKHPILAMSGNQNDTLFLITHENETLILNNKLLIIKQHQHQIKYNQNHQLIAFNGFFNEFYYIASSFHIKLYSCDHLTEKYHLNIPISSIDCNDEHLHIVSNGNIKRFDKQLNFLQELISNSTYIKSCNNYIFNANNKDQLIIYDYMFTSDEAGNPIKQIYQQKIKKLVISSQIISFVDDFIFIWDTNGLHQTMLTHPIDKPYINQLIDVIQESMSPHKQKLEKEKNIQQGKENKKNKQQKQQQIQQQQQQQQQQQTQQQISPKSSPKAAIPNQHLNIQNQNKQLIIDEQQLPKLKIKKVIGYRFSDTYIQQFPWNKEEQFYVLPSEQFIAINYYTKQKQQLILTSQIQAIHYSIKGIIVLLKQQVLVFDLKMDLIKQFDYAGQLVCSTVSPCGNYLLMINESRIQIYILSSGRILTQTIIQYGNGNIYTDWCSDQDLMFVTLSGIQNQLWRVNQKALLEYCDLDIQPTYYQSSGYYKQSLVVSQGQKIHHIDIKQARTLLTVENAASQDITQVVCTKEYILLFTNSPNIYIYTYQFNDKHIISLDSIPLGYSNIFQQDIIVATRSQVWFVDIQSRTTVKIEPNIPQEHKILCTNQDILGTSEGAMMINNDEILVPKRQCLHISYYKNCIIAGYSDGYCRLFKDFQLIGQIQVGKCVTSLIANSKSYFVVGNELGQLFYCTGLNEIKMHEIVKERGDFAIVSTDIKDKQIAYSTGNQKVQIMHYKEKEEFIIKKATNMIDDTPEYYLMDSYRFRSIEQCYIQFSKTNQEQIIMMCSQIVIRNYIEHLNIITIECNGISFMQFNQYLIVGRKDGTVSMYDNEIELDKVHLSSFPIHMMQHDKIAYGNMVCELIQ</sequence>
<dbReference type="EMBL" id="CAJJDN010000019">
    <property type="protein sequence ID" value="CAD8064374.1"/>
    <property type="molecule type" value="Genomic_DNA"/>
</dbReference>
<accession>A0A8S1LNU4</accession>
<reference evidence="6" key="1">
    <citation type="submission" date="2021-01" db="EMBL/GenBank/DDBJ databases">
        <authorList>
            <consortium name="Genoscope - CEA"/>
            <person name="William W."/>
        </authorList>
    </citation>
    <scope>NUCLEOTIDE SEQUENCE</scope>
</reference>
<dbReference type="SMART" id="SM00320">
    <property type="entry name" value="WD40"/>
    <property type="match status" value="5"/>
</dbReference>
<evidence type="ECO:0000313" key="7">
    <source>
        <dbReference type="Proteomes" id="UP000692954"/>
    </source>
</evidence>
<dbReference type="GO" id="GO:0005737">
    <property type="term" value="C:cytoplasm"/>
    <property type="evidence" value="ECO:0007669"/>
    <property type="project" value="UniProtKB-SubCell"/>
</dbReference>
<evidence type="ECO:0000256" key="5">
    <source>
        <dbReference type="SAM" id="MobiDB-lite"/>
    </source>
</evidence>
<keyword evidence="2" id="KW-0963">Cytoplasm</keyword>
<dbReference type="OrthoDB" id="6252103at2759"/>
<dbReference type="InterPro" id="IPR050630">
    <property type="entry name" value="WD_repeat_EMAP"/>
</dbReference>
<keyword evidence="3" id="KW-0853">WD repeat</keyword>
<dbReference type="PANTHER" id="PTHR13720">
    <property type="entry name" value="WD-40 REPEAT PROTEIN"/>
    <property type="match status" value="1"/>
</dbReference>
<protein>
    <submittedName>
        <fullName evidence="6">Uncharacterized protein</fullName>
    </submittedName>
</protein>
<dbReference type="Proteomes" id="UP000692954">
    <property type="component" value="Unassembled WGS sequence"/>
</dbReference>
<keyword evidence="7" id="KW-1185">Reference proteome</keyword>
<comment type="caution">
    <text evidence="6">The sequence shown here is derived from an EMBL/GenBank/DDBJ whole genome shotgun (WGS) entry which is preliminary data.</text>
</comment>
<evidence type="ECO:0000256" key="1">
    <source>
        <dbReference type="ARBA" id="ARBA00004496"/>
    </source>
</evidence>
<evidence type="ECO:0000256" key="3">
    <source>
        <dbReference type="ARBA" id="ARBA00022574"/>
    </source>
</evidence>
<comment type="subcellular location">
    <subcellularLocation>
        <location evidence="1">Cytoplasm</location>
    </subcellularLocation>
</comment>
<dbReference type="PANTHER" id="PTHR13720:SF14">
    <property type="entry name" value="CILIA- AND FLAGELLA-ASSOCIATED PROTEIN 52"/>
    <property type="match status" value="1"/>
</dbReference>
<evidence type="ECO:0000256" key="2">
    <source>
        <dbReference type="ARBA" id="ARBA00022490"/>
    </source>
</evidence>
<organism evidence="6 7">
    <name type="scientific">Paramecium sonneborni</name>
    <dbReference type="NCBI Taxonomy" id="65129"/>
    <lineage>
        <taxon>Eukaryota</taxon>
        <taxon>Sar</taxon>
        <taxon>Alveolata</taxon>
        <taxon>Ciliophora</taxon>
        <taxon>Intramacronucleata</taxon>
        <taxon>Oligohymenophorea</taxon>
        <taxon>Peniculida</taxon>
        <taxon>Parameciidae</taxon>
        <taxon>Paramecium</taxon>
    </lineage>
</organism>
<gene>
    <name evidence="6" type="ORF">PSON_ATCC_30995.1.T0190083</name>
</gene>
<name>A0A8S1LNU4_9CILI</name>
<keyword evidence="4" id="KW-0677">Repeat</keyword>
<feature type="compositionally biased region" description="Low complexity" evidence="5">
    <location>
        <begin position="825"/>
        <end position="846"/>
    </location>
</feature>
<feature type="region of interest" description="Disordered" evidence="5">
    <location>
        <begin position="815"/>
        <end position="855"/>
    </location>
</feature>
<evidence type="ECO:0000313" key="6">
    <source>
        <dbReference type="EMBL" id="CAD8064374.1"/>
    </source>
</evidence>
<dbReference type="InterPro" id="IPR001680">
    <property type="entry name" value="WD40_rpt"/>
</dbReference>
<proteinExistence type="predicted"/>